<dbReference type="EMBL" id="CP003130">
    <property type="protein sequence ID" value="AEU35958.1"/>
    <property type="molecule type" value="Genomic_DNA"/>
</dbReference>
<dbReference type="Proteomes" id="UP000007113">
    <property type="component" value="Chromosome"/>
</dbReference>
<accession>G8NNT3</accession>
<evidence type="ECO:0000313" key="3">
    <source>
        <dbReference type="Proteomes" id="UP000007113"/>
    </source>
</evidence>
<proteinExistence type="predicted"/>
<feature type="transmembrane region" description="Helical" evidence="1">
    <location>
        <begin position="27"/>
        <end position="49"/>
    </location>
</feature>
<organism evidence="2 3">
    <name type="scientific">Granulicella mallensis (strain ATCC BAA-1857 / DSM 23137 / MP5ACTX8)</name>
    <dbReference type="NCBI Taxonomy" id="682795"/>
    <lineage>
        <taxon>Bacteria</taxon>
        <taxon>Pseudomonadati</taxon>
        <taxon>Acidobacteriota</taxon>
        <taxon>Terriglobia</taxon>
        <taxon>Terriglobales</taxon>
        <taxon>Acidobacteriaceae</taxon>
        <taxon>Granulicella</taxon>
    </lineage>
</organism>
<keyword evidence="1" id="KW-0812">Transmembrane</keyword>
<keyword evidence="1" id="KW-0472">Membrane</keyword>
<reference evidence="2 3" key="1">
    <citation type="submission" date="2011-11" db="EMBL/GenBank/DDBJ databases">
        <title>Complete sequence of Granulicella mallensis MP5ACTX8.</title>
        <authorList>
            <consortium name="US DOE Joint Genome Institute"/>
            <person name="Lucas S."/>
            <person name="Copeland A."/>
            <person name="Lapidus A."/>
            <person name="Cheng J.-F."/>
            <person name="Goodwin L."/>
            <person name="Pitluck S."/>
            <person name="Peters L."/>
            <person name="Lu M."/>
            <person name="Detter J.C."/>
            <person name="Han C."/>
            <person name="Tapia R."/>
            <person name="Land M."/>
            <person name="Hauser L."/>
            <person name="Kyrpides N."/>
            <person name="Ivanova N."/>
            <person name="Mikhailova N."/>
            <person name="Pagani I."/>
            <person name="Rawat S."/>
            <person name="Mannisto M."/>
            <person name="Haggblom M."/>
            <person name="Woyke T."/>
        </authorList>
    </citation>
    <scope>NUCLEOTIDE SEQUENCE [LARGE SCALE GENOMIC DNA]</scope>
    <source>
        <strain evidence="3">ATCC BAA-1857 / DSM 23137 / MP5ACTX8</strain>
    </source>
</reference>
<sequence length="61" mass="7321">MRNILFFLLNIFPYDPAIDTPLGHRNLVLIYAITWGLQFGYAFYALYTWRTANKQKRHKNN</sequence>
<dbReference type="KEGG" id="gma:AciX8_1619"/>
<dbReference type="AlphaFoldDB" id="G8NNT3"/>
<dbReference type="HOGENOM" id="CLU_2916062_0_0_0"/>
<evidence type="ECO:0000313" key="2">
    <source>
        <dbReference type="EMBL" id="AEU35958.1"/>
    </source>
</evidence>
<dbReference type="OrthoDB" id="123293at2"/>
<name>G8NNT3_GRAMM</name>
<keyword evidence="3" id="KW-1185">Reference proteome</keyword>
<protein>
    <submittedName>
        <fullName evidence="2">Uncharacterized protein</fullName>
    </submittedName>
</protein>
<dbReference type="RefSeq" id="WP_014264837.1">
    <property type="nucleotide sequence ID" value="NC_016631.1"/>
</dbReference>
<dbReference type="STRING" id="682795.AciX8_1619"/>
<gene>
    <name evidence="2" type="ordered locus">AciX8_1619</name>
</gene>
<keyword evidence="1" id="KW-1133">Transmembrane helix</keyword>
<evidence type="ECO:0000256" key="1">
    <source>
        <dbReference type="SAM" id="Phobius"/>
    </source>
</evidence>